<dbReference type="RefSeq" id="WP_268210638.1">
    <property type="nucleotide sequence ID" value="NZ_JANSKK010000005.1"/>
</dbReference>
<dbReference type="CDD" id="cd00564">
    <property type="entry name" value="TMP_TenI"/>
    <property type="match status" value="1"/>
</dbReference>
<protein>
    <submittedName>
        <fullName evidence="4">Thiamine phosphate synthase</fullName>
    </submittedName>
</protein>
<dbReference type="Proteomes" id="UP001081438">
    <property type="component" value="Unassembled WGS sequence"/>
</dbReference>
<evidence type="ECO:0000313" key="4">
    <source>
        <dbReference type="EMBL" id="MCY1593945.1"/>
    </source>
</evidence>
<dbReference type="PANTHER" id="PTHR20857">
    <property type="entry name" value="THIAMINE-PHOSPHATE PYROPHOSPHORYLASE"/>
    <property type="match status" value="1"/>
</dbReference>
<reference evidence="4" key="1">
    <citation type="journal article" date="2022" name="Int. J. Mol. Sci.">
        <title>Phenotypic and genotypic virulence characterisation of Staphylococcus pettenkoferi strains isolated from human bloodstream and diabetic foot infections.</title>
        <authorList>
            <person name="Magnan C."/>
        </authorList>
    </citation>
    <scope>NUCLEOTIDE SEQUENCE</scope>
    <source>
        <strain evidence="4">NSP020P</strain>
    </source>
</reference>
<dbReference type="GO" id="GO:0005737">
    <property type="term" value="C:cytoplasm"/>
    <property type="evidence" value="ECO:0007669"/>
    <property type="project" value="TreeGrafter"/>
</dbReference>
<dbReference type="InterPro" id="IPR013785">
    <property type="entry name" value="Aldolase_TIM"/>
</dbReference>
<dbReference type="Gene3D" id="3.20.20.70">
    <property type="entry name" value="Aldolase class I"/>
    <property type="match status" value="1"/>
</dbReference>
<dbReference type="EMBL" id="JANSKX010000004">
    <property type="protein sequence ID" value="MCY1593945.1"/>
    <property type="molecule type" value="Genomic_DNA"/>
</dbReference>
<gene>
    <name evidence="4" type="ORF">NW112_01665</name>
</gene>
<proteinExistence type="predicted"/>
<dbReference type="GO" id="GO:0004789">
    <property type="term" value="F:thiamine-phosphate diphosphorylase activity"/>
    <property type="evidence" value="ECO:0007669"/>
    <property type="project" value="TreeGrafter"/>
</dbReference>
<keyword evidence="2" id="KW-0784">Thiamine biosynthesis</keyword>
<evidence type="ECO:0000313" key="5">
    <source>
        <dbReference type="Proteomes" id="UP001081438"/>
    </source>
</evidence>
<feature type="domain" description="Thiamine phosphate synthase/TenI" evidence="3">
    <location>
        <begin position="54"/>
        <end position="173"/>
    </location>
</feature>
<dbReference type="InterPro" id="IPR036206">
    <property type="entry name" value="ThiamineP_synth_sf"/>
</dbReference>
<comment type="caution">
    <text evidence="4">The sequence shown here is derived from an EMBL/GenBank/DDBJ whole genome shotgun (WGS) entry which is preliminary data.</text>
</comment>
<evidence type="ECO:0000259" key="3">
    <source>
        <dbReference type="Pfam" id="PF02581"/>
    </source>
</evidence>
<dbReference type="AlphaFoldDB" id="A0A9Q4D5D1"/>
<organism evidence="4 5">
    <name type="scientific">Staphylococcus pettenkoferi</name>
    <dbReference type="NCBI Taxonomy" id="170573"/>
    <lineage>
        <taxon>Bacteria</taxon>
        <taxon>Bacillati</taxon>
        <taxon>Bacillota</taxon>
        <taxon>Bacilli</taxon>
        <taxon>Bacillales</taxon>
        <taxon>Staphylococcaceae</taxon>
        <taxon>Staphylococcus</taxon>
    </lineage>
</organism>
<evidence type="ECO:0000256" key="2">
    <source>
        <dbReference type="ARBA" id="ARBA00022977"/>
    </source>
</evidence>
<accession>A0A9Q4D5D1</accession>
<comment type="pathway">
    <text evidence="1">Cofactor biosynthesis; thiamine diphosphate biosynthesis.</text>
</comment>
<dbReference type="Pfam" id="PF02581">
    <property type="entry name" value="TMP-TENI"/>
    <property type="match status" value="1"/>
</dbReference>
<dbReference type="PANTHER" id="PTHR20857:SF23">
    <property type="entry name" value="THIAMINE BIOSYNTHETIC BIFUNCTIONAL ENZYME"/>
    <property type="match status" value="1"/>
</dbReference>
<sequence length="194" mass="21718">MFIAITPYRDLTLQDLEHYSAIATDIDGLILRTTMPMDQLEQWIEQIVRRGFPKDKLIAHNDIQLLERQHLGAIHFKESAEELESFVYTHPNIRVSQSTHSAAIIQRAANLGLDFVLFGHIFPTKSKPGLAPRTCEEIRAAVDKHIPVVALGGISLSNISQLPKGFAGIAAISLFENVTASQMEALRKEWSDYV</sequence>
<dbReference type="SUPFAM" id="SSF51391">
    <property type="entry name" value="Thiamin phosphate synthase"/>
    <property type="match status" value="1"/>
</dbReference>
<name>A0A9Q4D5D1_9STAP</name>
<evidence type="ECO:0000256" key="1">
    <source>
        <dbReference type="ARBA" id="ARBA00004948"/>
    </source>
</evidence>
<dbReference type="InterPro" id="IPR022998">
    <property type="entry name" value="ThiamineP_synth_TenI"/>
</dbReference>
<dbReference type="GO" id="GO:0009228">
    <property type="term" value="P:thiamine biosynthetic process"/>
    <property type="evidence" value="ECO:0007669"/>
    <property type="project" value="UniProtKB-KW"/>
</dbReference>